<dbReference type="EMBL" id="SCFR01000030">
    <property type="protein sequence ID" value="TFF64732.1"/>
    <property type="molecule type" value="Genomic_DNA"/>
</dbReference>
<accession>A0A4R9C273</accession>
<protein>
    <recommendedName>
        <fullName evidence="4">Sensor histidine kinase</fullName>
    </recommendedName>
</protein>
<proteinExistence type="predicted"/>
<evidence type="ECO:0008006" key="4">
    <source>
        <dbReference type="Google" id="ProtNLM"/>
    </source>
</evidence>
<feature type="non-terminal residue" evidence="2">
    <location>
        <position position="96"/>
    </location>
</feature>
<name>A0A4R9C273_9FIRM</name>
<keyword evidence="1" id="KW-0812">Transmembrane</keyword>
<keyword evidence="3" id="KW-1185">Reference proteome</keyword>
<sequence length="96" mass="11678">MKKLLIYNKRSILQHVIFSISFSLLLLIFIIYFSPVRYYQQSFEKYKKANLKNVYFVINSNQKKLSKEFFIDLKNKENVKNIFLNVFPNWKIDENS</sequence>
<organism evidence="2 3">
    <name type="scientific">Helcococcus ovis</name>
    <dbReference type="NCBI Taxonomy" id="72026"/>
    <lineage>
        <taxon>Bacteria</taxon>
        <taxon>Bacillati</taxon>
        <taxon>Bacillota</taxon>
        <taxon>Tissierellia</taxon>
        <taxon>Tissierellales</taxon>
        <taxon>Peptoniphilaceae</taxon>
        <taxon>Helcococcus</taxon>
    </lineage>
</organism>
<dbReference type="RefSeq" id="WP_134768873.1">
    <property type="nucleotide sequence ID" value="NZ_SCFR01000030.1"/>
</dbReference>
<comment type="caution">
    <text evidence="2">The sequence shown here is derived from an EMBL/GenBank/DDBJ whole genome shotgun (WGS) entry which is preliminary data.</text>
</comment>
<gene>
    <name evidence="2" type="ORF">EQF91_07230</name>
</gene>
<dbReference type="AlphaFoldDB" id="A0A4R9C273"/>
<evidence type="ECO:0000313" key="3">
    <source>
        <dbReference type="Proteomes" id="UP000297454"/>
    </source>
</evidence>
<feature type="transmembrane region" description="Helical" evidence="1">
    <location>
        <begin position="12"/>
        <end position="33"/>
    </location>
</feature>
<dbReference type="Proteomes" id="UP000297454">
    <property type="component" value="Unassembled WGS sequence"/>
</dbReference>
<reference evidence="2 3" key="1">
    <citation type="submission" date="2019-01" db="EMBL/GenBank/DDBJ databases">
        <title>Draft Genome Sequences of Helcococcus ovis Strains Isolated from the Uterus and Vagina of Dairy Cows with Metritis.</title>
        <authorList>
            <person name="Cunha F."/>
            <person name="Jeon S.J."/>
            <person name="Kutzer P."/>
            <person name="Galvao K.N."/>
        </authorList>
    </citation>
    <scope>NUCLEOTIDE SEQUENCE [LARGE SCALE GENOMIC DNA]</scope>
    <source>
        <strain evidence="2 3">KG-37</strain>
    </source>
</reference>
<keyword evidence="1" id="KW-0472">Membrane</keyword>
<evidence type="ECO:0000256" key="1">
    <source>
        <dbReference type="SAM" id="Phobius"/>
    </source>
</evidence>
<keyword evidence="1" id="KW-1133">Transmembrane helix</keyword>
<evidence type="ECO:0000313" key="2">
    <source>
        <dbReference type="EMBL" id="TFF64732.1"/>
    </source>
</evidence>